<evidence type="ECO:0000256" key="1">
    <source>
        <dbReference type="SAM" id="MobiDB-lite"/>
    </source>
</evidence>
<dbReference type="InterPro" id="IPR009279">
    <property type="entry name" value="Portal_Mu"/>
</dbReference>
<accession>A0A1S5R1F9</accession>
<proteinExistence type="predicted"/>
<feature type="region of interest" description="Disordered" evidence="1">
    <location>
        <begin position="479"/>
        <end position="511"/>
    </location>
</feature>
<reference evidence="2 3" key="1">
    <citation type="submission" date="2016-03" db="EMBL/GenBank/DDBJ databases">
        <title>Characterization of pf16 and phiPMW: Two novel phages infecting Pseudomonas putida PpG1.</title>
        <authorList>
            <person name="Magill D.J."/>
            <person name="Krylov V.N."/>
            <person name="Allen C.C.R."/>
            <person name="McGrath J.W."/>
            <person name="Quinn J.P."/>
            <person name="Kulakov L.A."/>
        </authorList>
    </citation>
    <scope>NUCLEOTIDE SEQUENCE [LARGE SCALE GENOMIC DNA]</scope>
</reference>
<name>A0A1S5R1F9_9CAUD</name>
<dbReference type="EMBL" id="KU862660">
    <property type="protein sequence ID" value="ANA49252.1"/>
    <property type="molecule type" value="Genomic_DNA"/>
</dbReference>
<protein>
    <recommendedName>
        <fullName evidence="4">Portal protein</fullName>
    </recommendedName>
</protein>
<dbReference type="Pfam" id="PF06074">
    <property type="entry name" value="Portal_Mu"/>
    <property type="match status" value="1"/>
</dbReference>
<dbReference type="OrthoDB" id="2427at10239"/>
<gene>
    <name evidence="2" type="ORF">PMW_127</name>
</gene>
<evidence type="ECO:0008006" key="4">
    <source>
        <dbReference type="Google" id="ProtNLM"/>
    </source>
</evidence>
<sequence length="511" mass="57106">MAETKTETTISLKTGGEKIPPMVYGQTGYTGLTTLGGQVFDDCHKDLRWPRAYKTYQKMADNVIIAPALEYVEGMVATANWKVKIPKGVPAEREKELLAQQKFLNECVGDMDHSWTEFIKNALTFNRYGFSIIEMNLRFRNKKYGSHFEDGLVGIASLSPRSQGTIVEWWWGDKGRRIDGFDQRVIIPADDSIAINAGWELLRQMETMQTAIKYIPMKKCLHFRHNPQNDSPSGTSPLKAAYEPWKLIQAYQSSEAIGVAQDNNAFKILFLPPEYLQENADEEYKRSFQLYQQMMERAHQAKQSGFILPMLTDPEGKRMFDFEIKNISGTKSYDVNAIIARYTREIQVALFADVLSLGGGSGGSYSLAESKVSIIDLAVKSRLQVIKDQLVKLVKTLFEQNGWPTDIMPYFDFDVPNAETLDNKGKFYQRVKAVGLMPVVPQVINHILADAGIDYQVPDDMSTEELMKILAPVGEAMQSEAGGGMKSGMSNSNGSGTGKSGDSSVSNKDNV</sequence>
<evidence type="ECO:0000313" key="2">
    <source>
        <dbReference type="EMBL" id="ANA49252.1"/>
    </source>
</evidence>
<feature type="compositionally biased region" description="Low complexity" evidence="1">
    <location>
        <begin position="487"/>
        <end position="511"/>
    </location>
</feature>
<keyword evidence="3" id="KW-1185">Reference proteome</keyword>
<organism evidence="2 3">
    <name type="scientific">Pseudomonas phage phiPMW</name>
    <dbReference type="NCBI Taxonomy" id="1815582"/>
    <lineage>
        <taxon>Viruses</taxon>
        <taxon>Duplodnaviria</taxon>
        <taxon>Heunggongvirae</taxon>
        <taxon>Uroviricota</taxon>
        <taxon>Caudoviricetes</taxon>
        <taxon>Plaisancevirus</taxon>
        <taxon>Plaisancevirus PMW</taxon>
    </lineage>
</organism>
<evidence type="ECO:0000313" key="3">
    <source>
        <dbReference type="Proteomes" id="UP000223738"/>
    </source>
</evidence>
<dbReference type="Proteomes" id="UP000223738">
    <property type="component" value="Segment"/>
</dbReference>